<dbReference type="OMA" id="ITIAIMM"/>
<accession>A0A914A0L2</accession>
<feature type="transmembrane region" description="Helical" evidence="3">
    <location>
        <begin position="302"/>
        <end position="320"/>
    </location>
</feature>
<dbReference type="SUPFAM" id="SSF103473">
    <property type="entry name" value="MFS general substrate transporter"/>
    <property type="match status" value="1"/>
</dbReference>
<feature type="transmembrane region" description="Helical" evidence="3">
    <location>
        <begin position="357"/>
        <end position="380"/>
    </location>
</feature>
<evidence type="ECO:0000313" key="6">
    <source>
        <dbReference type="Proteomes" id="UP000887568"/>
    </source>
</evidence>
<keyword evidence="6" id="KW-1185">Reference proteome</keyword>
<dbReference type="Gene3D" id="1.20.1250.20">
    <property type="entry name" value="MFS general substrate transporter like domains"/>
    <property type="match status" value="2"/>
</dbReference>
<evidence type="ECO:0000313" key="5">
    <source>
        <dbReference type="EnsemblMetazoa" id="XP_038057219.1"/>
    </source>
</evidence>
<proteinExistence type="predicted"/>
<feature type="transmembrane region" description="Helical" evidence="3">
    <location>
        <begin position="12"/>
        <end position="38"/>
    </location>
</feature>
<dbReference type="InterPro" id="IPR036259">
    <property type="entry name" value="MFS_trans_sf"/>
</dbReference>
<dbReference type="RefSeq" id="XP_038057219.1">
    <property type="nucleotide sequence ID" value="XM_038201291.1"/>
</dbReference>
<dbReference type="PANTHER" id="PTHR11360:SF172">
    <property type="entry name" value="MAJOR FACILITATOR SUPERFAMILY (MFS) PROFILE DOMAIN-CONTAINING PROTEIN"/>
    <property type="match status" value="1"/>
</dbReference>
<feature type="transmembrane region" description="Helical" evidence="3">
    <location>
        <begin position="44"/>
        <end position="66"/>
    </location>
</feature>
<feature type="domain" description="Major facilitator superfamily (MFS) profile" evidence="4">
    <location>
        <begin position="3"/>
        <end position="417"/>
    </location>
</feature>
<feature type="transmembrane region" description="Helical" evidence="3">
    <location>
        <begin position="326"/>
        <end position="345"/>
    </location>
</feature>
<feature type="compositionally biased region" description="Polar residues" evidence="2">
    <location>
        <begin position="212"/>
        <end position="221"/>
    </location>
</feature>
<comment type="subcellular location">
    <subcellularLocation>
        <location evidence="1">Membrane</location>
        <topology evidence="1">Multi-pass membrane protein</topology>
    </subcellularLocation>
</comment>
<feature type="transmembrane region" description="Helical" evidence="3">
    <location>
        <begin position="272"/>
        <end position="290"/>
    </location>
</feature>
<dbReference type="PANTHER" id="PTHR11360">
    <property type="entry name" value="MONOCARBOXYLATE TRANSPORTER"/>
    <property type="match status" value="1"/>
</dbReference>
<feature type="transmembrane region" description="Helical" evidence="3">
    <location>
        <begin position="392"/>
        <end position="414"/>
    </location>
</feature>
<organism evidence="5 6">
    <name type="scientific">Patiria miniata</name>
    <name type="common">Bat star</name>
    <name type="synonym">Asterina miniata</name>
    <dbReference type="NCBI Taxonomy" id="46514"/>
    <lineage>
        <taxon>Eukaryota</taxon>
        <taxon>Metazoa</taxon>
        <taxon>Echinodermata</taxon>
        <taxon>Eleutherozoa</taxon>
        <taxon>Asterozoa</taxon>
        <taxon>Asteroidea</taxon>
        <taxon>Valvatacea</taxon>
        <taxon>Valvatida</taxon>
        <taxon>Asterinidae</taxon>
        <taxon>Patiria</taxon>
    </lineage>
</organism>
<dbReference type="EnsemblMetazoa" id="XM_038201291.1">
    <property type="protein sequence ID" value="XP_038057219.1"/>
    <property type="gene ID" value="LOC119728861"/>
</dbReference>
<dbReference type="GeneID" id="119728861"/>
<dbReference type="PROSITE" id="PS50850">
    <property type="entry name" value="MFS"/>
    <property type="match status" value="1"/>
</dbReference>
<protein>
    <recommendedName>
        <fullName evidence="4">Major facilitator superfamily (MFS) profile domain-containing protein</fullName>
    </recommendedName>
</protein>
<feature type="compositionally biased region" description="Basic and acidic residues" evidence="2">
    <location>
        <begin position="195"/>
        <end position="207"/>
    </location>
</feature>
<dbReference type="AlphaFoldDB" id="A0A914A0L2"/>
<keyword evidence="3" id="KW-0812">Transmembrane</keyword>
<dbReference type="Pfam" id="PF07690">
    <property type="entry name" value="MFS_1"/>
    <property type="match status" value="2"/>
</dbReference>
<name>A0A914A0L2_PATMI</name>
<dbReference type="OrthoDB" id="6509908at2759"/>
<evidence type="ECO:0000256" key="1">
    <source>
        <dbReference type="ARBA" id="ARBA00004141"/>
    </source>
</evidence>
<keyword evidence="3" id="KW-0472">Membrane</keyword>
<evidence type="ECO:0000256" key="3">
    <source>
        <dbReference type="SAM" id="Phobius"/>
    </source>
</evidence>
<dbReference type="InterPro" id="IPR020846">
    <property type="entry name" value="MFS_dom"/>
</dbReference>
<feature type="transmembrane region" description="Helical" evidence="3">
    <location>
        <begin position="169"/>
        <end position="188"/>
    </location>
</feature>
<sequence>MTLFLTKYRGWFMVGVVFVELFIVCGPTFNYSIVFVSLQDEFNAGAALTGWVGSLANAVMGAAAPVSSPLIQRFGPRAVTVTGLVVFSGGLVATSFVPALSYAYLTFGLLVGLGANFVFQSGIELLFNWFPDENCSRAISLALLGTSFSVLSFAPLLNSLITAYQWRNALGIIGGGSAVLGLVFGVFISTPAEASPREDGQESRGDDGAESPASQEGENTGTGRQRIVRILLKLDTWLWGLCLLLVYLGWTFVTVNYASFLEHDLLFTKDQVTIAIMLFAVGDIVGKILLSAIGDHLPCLKLYVVVVSSVLGALVSWLMTKLHTVPLVYTVSLFMGSIRSGSYAMPFPATMEIFGEYGSHIVTTLSMMPYGIGILIGAPISGGLYDLTGDYTLSLLVIVAIFVCSAIVALMIPIRTRIHSSNYRFSFRPTSTKSKEISVAYLHSTSQFTAQPRL</sequence>
<feature type="transmembrane region" description="Helical" evidence="3">
    <location>
        <begin position="236"/>
        <end position="260"/>
    </location>
</feature>
<feature type="transmembrane region" description="Helical" evidence="3">
    <location>
        <begin position="139"/>
        <end position="157"/>
    </location>
</feature>
<keyword evidence="3" id="KW-1133">Transmembrane helix</keyword>
<feature type="region of interest" description="Disordered" evidence="2">
    <location>
        <begin position="193"/>
        <end position="221"/>
    </location>
</feature>
<evidence type="ECO:0000256" key="2">
    <source>
        <dbReference type="SAM" id="MobiDB-lite"/>
    </source>
</evidence>
<dbReference type="InterPro" id="IPR011701">
    <property type="entry name" value="MFS"/>
</dbReference>
<feature type="transmembrane region" description="Helical" evidence="3">
    <location>
        <begin position="78"/>
        <end position="97"/>
    </location>
</feature>
<dbReference type="GO" id="GO:0008028">
    <property type="term" value="F:monocarboxylic acid transmembrane transporter activity"/>
    <property type="evidence" value="ECO:0007669"/>
    <property type="project" value="TreeGrafter"/>
</dbReference>
<evidence type="ECO:0000259" key="4">
    <source>
        <dbReference type="PROSITE" id="PS50850"/>
    </source>
</evidence>
<dbReference type="Proteomes" id="UP000887568">
    <property type="component" value="Unplaced"/>
</dbReference>
<dbReference type="InterPro" id="IPR050327">
    <property type="entry name" value="Proton-linked_MCT"/>
</dbReference>
<dbReference type="GO" id="GO:0016020">
    <property type="term" value="C:membrane"/>
    <property type="evidence" value="ECO:0007669"/>
    <property type="project" value="UniProtKB-SubCell"/>
</dbReference>
<reference evidence="5" key="1">
    <citation type="submission" date="2022-11" db="UniProtKB">
        <authorList>
            <consortium name="EnsemblMetazoa"/>
        </authorList>
    </citation>
    <scope>IDENTIFICATION</scope>
</reference>